<gene>
    <name evidence="7" type="ORF">AJ80_05465</name>
</gene>
<evidence type="ECO:0000313" key="8">
    <source>
        <dbReference type="Proteomes" id="UP000224634"/>
    </source>
</evidence>
<proteinExistence type="inferred from homology"/>
<dbReference type="AlphaFoldDB" id="A0A2B7Y3I1"/>
<dbReference type="PANTHER" id="PTHR36091:SF1">
    <property type="entry name" value="ALTERED INHERITANCE OF MITOCHONDRIA PROTEIN 9, MITOCHONDRIAL"/>
    <property type="match status" value="1"/>
</dbReference>
<dbReference type="GO" id="GO:0005739">
    <property type="term" value="C:mitochondrion"/>
    <property type="evidence" value="ECO:0007669"/>
    <property type="project" value="UniProtKB-SubCell"/>
</dbReference>
<comment type="subcellular location">
    <subcellularLocation>
        <location evidence="1">Mitochondrion</location>
    </subcellularLocation>
</comment>
<evidence type="ECO:0000256" key="1">
    <source>
        <dbReference type="ARBA" id="ARBA00004173"/>
    </source>
</evidence>
<dbReference type="PANTHER" id="PTHR36091">
    <property type="entry name" value="ALTERED INHERITANCE OF MITOCHONDRIA PROTEIN 9, MITOCHONDRIAL"/>
    <property type="match status" value="1"/>
</dbReference>
<evidence type="ECO:0000313" key="7">
    <source>
        <dbReference type="EMBL" id="PGH15601.1"/>
    </source>
</evidence>
<evidence type="ECO:0000256" key="3">
    <source>
        <dbReference type="ARBA" id="ARBA00016197"/>
    </source>
</evidence>
<evidence type="ECO:0000256" key="4">
    <source>
        <dbReference type="ARBA" id="ARBA00022946"/>
    </source>
</evidence>
<keyword evidence="4" id="KW-0809">Transit peptide</keyword>
<keyword evidence="8" id="KW-1185">Reference proteome</keyword>
<dbReference type="InterPro" id="IPR051035">
    <property type="entry name" value="Mito_inheritance_9"/>
</dbReference>
<accession>A0A2B7Y3I1</accession>
<dbReference type="InterPro" id="IPR011009">
    <property type="entry name" value="Kinase-like_dom_sf"/>
</dbReference>
<sequence>MAFSPSKPMSRNIYLTCRGKAISNLMQGKPIQNEQLFEYTNGRFLVNEKHEKSKRYAKFDLDALCTLVSSLPSISSPISKIDKMEGGFNKALLMTVENGKEVVAKIPYPNVVPSEYSTASEVAILEYVRSNTSILVSKVLAWSSDSSNPVGSGYILTEKVNGRQLVDVWGEMDQLQQFKLIQNLIWLESQLASIGFLVMEIYISDVQSNSKVK</sequence>
<organism evidence="7 8">
    <name type="scientific">Polytolypa hystricis (strain UAMH7299)</name>
    <dbReference type="NCBI Taxonomy" id="1447883"/>
    <lineage>
        <taxon>Eukaryota</taxon>
        <taxon>Fungi</taxon>
        <taxon>Dikarya</taxon>
        <taxon>Ascomycota</taxon>
        <taxon>Pezizomycotina</taxon>
        <taxon>Eurotiomycetes</taxon>
        <taxon>Eurotiomycetidae</taxon>
        <taxon>Onygenales</taxon>
        <taxon>Onygenales incertae sedis</taxon>
        <taxon>Polytolypa</taxon>
    </lineage>
</organism>
<name>A0A2B7Y3I1_POLH7</name>
<protein>
    <recommendedName>
        <fullName evidence="3">Altered inheritance of mitochondria protein 9, mitochondrial</fullName>
    </recommendedName>
    <alternativeName>
        <fullName evidence="6">Found in mitochondrial proteome protein 29</fullName>
    </alternativeName>
</protein>
<keyword evidence="5" id="KW-0496">Mitochondrion</keyword>
<comment type="caution">
    <text evidence="7">The sequence shown here is derived from an EMBL/GenBank/DDBJ whole genome shotgun (WGS) entry which is preliminary data.</text>
</comment>
<dbReference type="OrthoDB" id="2906425at2759"/>
<evidence type="ECO:0000256" key="2">
    <source>
        <dbReference type="ARBA" id="ARBA00005543"/>
    </source>
</evidence>
<dbReference type="EMBL" id="PDNA01000081">
    <property type="protein sequence ID" value="PGH15601.1"/>
    <property type="molecule type" value="Genomic_DNA"/>
</dbReference>
<evidence type="ECO:0000256" key="6">
    <source>
        <dbReference type="ARBA" id="ARBA00031849"/>
    </source>
</evidence>
<dbReference type="Proteomes" id="UP000224634">
    <property type="component" value="Unassembled WGS sequence"/>
</dbReference>
<dbReference type="SUPFAM" id="SSF56112">
    <property type="entry name" value="Protein kinase-like (PK-like)"/>
    <property type="match status" value="1"/>
</dbReference>
<reference evidence="7 8" key="1">
    <citation type="submission" date="2017-10" db="EMBL/GenBank/DDBJ databases">
        <title>Comparative genomics in systemic dimorphic fungi from Ajellomycetaceae.</title>
        <authorList>
            <person name="Munoz J.F."/>
            <person name="Mcewen J.G."/>
            <person name="Clay O.K."/>
            <person name="Cuomo C.A."/>
        </authorList>
    </citation>
    <scope>NUCLEOTIDE SEQUENCE [LARGE SCALE GENOMIC DNA]</scope>
    <source>
        <strain evidence="7 8">UAMH7299</strain>
    </source>
</reference>
<evidence type="ECO:0000256" key="5">
    <source>
        <dbReference type="ARBA" id="ARBA00023128"/>
    </source>
</evidence>
<comment type="similarity">
    <text evidence="2">Belongs to the AIM9 family.</text>
</comment>